<evidence type="ECO:0000256" key="1">
    <source>
        <dbReference type="SAM" id="MobiDB-lite"/>
    </source>
</evidence>
<evidence type="ECO:0000313" key="3">
    <source>
        <dbReference type="Proteomes" id="UP000611554"/>
    </source>
</evidence>
<dbReference type="EMBL" id="BMQJ01000018">
    <property type="protein sequence ID" value="GGQ23026.1"/>
    <property type="molecule type" value="Genomic_DNA"/>
</dbReference>
<sequence>MLARPPSTTQRNPTETSPDCREAVHGGMTLLATGPGTNAPAPCRAASCQPNHFLIFGSDRAAQAPAVLPAAAPR</sequence>
<proteinExistence type="predicted"/>
<gene>
    <name evidence="2" type="ORF">GCM10010140_61800</name>
</gene>
<comment type="caution">
    <text evidence="2">The sequence shown here is derived from an EMBL/GenBank/DDBJ whole genome shotgun (WGS) entry which is preliminary data.</text>
</comment>
<feature type="compositionally biased region" description="Polar residues" evidence="1">
    <location>
        <begin position="1"/>
        <end position="17"/>
    </location>
</feature>
<feature type="region of interest" description="Disordered" evidence="1">
    <location>
        <begin position="1"/>
        <end position="22"/>
    </location>
</feature>
<reference evidence="3" key="1">
    <citation type="journal article" date="2019" name="Int. J. Syst. Evol. Microbiol.">
        <title>The Global Catalogue of Microorganisms (GCM) 10K type strain sequencing project: providing services to taxonomists for standard genome sequencing and annotation.</title>
        <authorList>
            <consortium name="The Broad Institute Genomics Platform"/>
            <consortium name="The Broad Institute Genome Sequencing Center for Infectious Disease"/>
            <person name="Wu L."/>
            <person name="Ma J."/>
        </authorList>
    </citation>
    <scope>NUCLEOTIDE SEQUENCE [LARGE SCALE GENOMIC DNA]</scope>
    <source>
        <strain evidence="3">JCM 3115</strain>
    </source>
</reference>
<name>A0ABQ2RBX1_9ACTN</name>
<evidence type="ECO:0000313" key="2">
    <source>
        <dbReference type="EMBL" id="GGQ23026.1"/>
    </source>
</evidence>
<dbReference type="Proteomes" id="UP000611554">
    <property type="component" value="Unassembled WGS sequence"/>
</dbReference>
<organism evidence="2 3">
    <name type="scientific">Streptosporangium pseudovulgare</name>
    <dbReference type="NCBI Taxonomy" id="35765"/>
    <lineage>
        <taxon>Bacteria</taxon>
        <taxon>Bacillati</taxon>
        <taxon>Actinomycetota</taxon>
        <taxon>Actinomycetes</taxon>
        <taxon>Streptosporangiales</taxon>
        <taxon>Streptosporangiaceae</taxon>
        <taxon>Streptosporangium</taxon>
    </lineage>
</organism>
<protein>
    <submittedName>
        <fullName evidence="2">Uncharacterized protein</fullName>
    </submittedName>
</protein>
<keyword evidence="3" id="KW-1185">Reference proteome</keyword>
<accession>A0ABQ2RBX1</accession>